<reference evidence="10" key="1">
    <citation type="submission" date="2022-08" db="EMBL/GenBank/DDBJ databases">
        <title>Genome sequencing of akame (Lates japonicus).</title>
        <authorList>
            <person name="Hashiguchi Y."/>
            <person name="Takahashi H."/>
        </authorList>
    </citation>
    <scope>NUCLEOTIDE SEQUENCE</scope>
    <source>
        <strain evidence="10">Kochi</strain>
    </source>
</reference>
<keyword evidence="4" id="KW-1015">Disulfide bond</keyword>
<evidence type="ECO:0000256" key="4">
    <source>
        <dbReference type="ARBA" id="ARBA00023157"/>
    </source>
</evidence>
<evidence type="ECO:0000259" key="9">
    <source>
        <dbReference type="PROSITE" id="PS51551"/>
    </source>
</evidence>
<dbReference type="PROSITE" id="PS51551">
    <property type="entry name" value="EPHRIN_RBD_2"/>
    <property type="match status" value="1"/>
</dbReference>
<dbReference type="AlphaFoldDB" id="A0AAD3RJK8"/>
<dbReference type="GO" id="GO:0007411">
    <property type="term" value="P:axon guidance"/>
    <property type="evidence" value="ECO:0007669"/>
    <property type="project" value="TreeGrafter"/>
</dbReference>
<evidence type="ECO:0000256" key="5">
    <source>
        <dbReference type="ARBA" id="ARBA00023180"/>
    </source>
</evidence>
<comment type="subcellular location">
    <subcellularLocation>
        <location evidence="1">Membrane</location>
    </subcellularLocation>
</comment>
<dbReference type="InterPro" id="IPR001799">
    <property type="entry name" value="Ephrin_RBD"/>
</dbReference>
<protein>
    <recommendedName>
        <fullName evidence="6">Ephrin-A1</fullName>
    </recommendedName>
</protein>
<dbReference type="SUPFAM" id="SSF49503">
    <property type="entry name" value="Cupredoxins"/>
    <property type="match status" value="1"/>
</dbReference>
<evidence type="ECO:0000256" key="6">
    <source>
        <dbReference type="ARBA" id="ARBA00040413"/>
    </source>
</evidence>
<keyword evidence="3 8" id="KW-0472">Membrane</keyword>
<organism evidence="10 11">
    <name type="scientific">Lates japonicus</name>
    <name type="common">Japanese lates</name>
    <dbReference type="NCBI Taxonomy" id="270547"/>
    <lineage>
        <taxon>Eukaryota</taxon>
        <taxon>Metazoa</taxon>
        <taxon>Chordata</taxon>
        <taxon>Craniata</taxon>
        <taxon>Vertebrata</taxon>
        <taxon>Euteleostomi</taxon>
        <taxon>Actinopterygii</taxon>
        <taxon>Neopterygii</taxon>
        <taxon>Teleostei</taxon>
        <taxon>Neoteleostei</taxon>
        <taxon>Acanthomorphata</taxon>
        <taxon>Carangaria</taxon>
        <taxon>Carangaria incertae sedis</taxon>
        <taxon>Centropomidae</taxon>
        <taxon>Lates</taxon>
    </lineage>
</organism>
<evidence type="ECO:0000313" key="11">
    <source>
        <dbReference type="Proteomes" id="UP001279410"/>
    </source>
</evidence>
<dbReference type="GO" id="GO:0048013">
    <property type="term" value="P:ephrin receptor signaling pathway"/>
    <property type="evidence" value="ECO:0007669"/>
    <property type="project" value="TreeGrafter"/>
</dbReference>
<dbReference type="EMBL" id="BRZM01000644">
    <property type="protein sequence ID" value="GLD71553.1"/>
    <property type="molecule type" value="Genomic_DNA"/>
</dbReference>
<proteinExistence type="inferred from homology"/>
<name>A0AAD3RJK8_LATJO</name>
<evidence type="ECO:0000256" key="3">
    <source>
        <dbReference type="ARBA" id="ARBA00023136"/>
    </source>
</evidence>
<feature type="domain" description="Ephrin RBD" evidence="9">
    <location>
        <begin position="156"/>
        <end position="218"/>
    </location>
</feature>
<keyword evidence="5" id="KW-0325">Glycoprotein</keyword>
<evidence type="ECO:0000256" key="8">
    <source>
        <dbReference type="SAM" id="Phobius"/>
    </source>
</evidence>
<evidence type="ECO:0000313" key="10">
    <source>
        <dbReference type="EMBL" id="GLD71553.1"/>
    </source>
</evidence>
<comment type="caution">
    <text evidence="7">Lacks conserved residue(s) required for the propagation of feature annotation.</text>
</comment>
<gene>
    <name evidence="10" type="ORF">AKAME5_002287500</name>
</gene>
<keyword evidence="2" id="KW-0732">Signal</keyword>
<comment type="caution">
    <text evidence="10">The sequence shown here is derived from an EMBL/GenBank/DDBJ whole genome shotgun (WGS) entry which is preliminary data.</text>
</comment>
<keyword evidence="8" id="KW-0812">Transmembrane</keyword>
<keyword evidence="8" id="KW-1133">Transmembrane helix</keyword>
<dbReference type="Proteomes" id="UP001279410">
    <property type="component" value="Unassembled WGS sequence"/>
</dbReference>
<dbReference type="PANTHER" id="PTHR11304">
    <property type="entry name" value="EPHRIN"/>
    <property type="match status" value="1"/>
</dbReference>
<evidence type="ECO:0000256" key="1">
    <source>
        <dbReference type="ARBA" id="ARBA00004370"/>
    </source>
</evidence>
<evidence type="ECO:0000256" key="7">
    <source>
        <dbReference type="PROSITE-ProRule" id="PRU00884"/>
    </source>
</evidence>
<dbReference type="InterPro" id="IPR031328">
    <property type="entry name" value="Ephrin"/>
</dbReference>
<dbReference type="InterPro" id="IPR008972">
    <property type="entry name" value="Cupredoxin"/>
</dbReference>
<dbReference type="Pfam" id="PF00812">
    <property type="entry name" value="Ephrin"/>
    <property type="match status" value="1"/>
</dbReference>
<dbReference type="Gene3D" id="2.60.40.420">
    <property type="entry name" value="Cupredoxins - blue copper proteins"/>
    <property type="match status" value="1"/>
</dbReference>
<feature type="transmembrane region" description="Helical" evidence="8">
    <location>
        <begin position="139"/>
        <end position="156"/>
    </location>
</feature>
<dbReference type="GO" id="GO:0005886">
    <property type="term" value="C:plasma membrane"/>
    <property type="evidence" value="ECO:0007669"/>
    <property type="project" value="TreeGrafter"/>
</dbReference>
<dbReference type="GO" id="GO:0046875">
    <property type="term" value="F:ephrin receptor binding"/>
    <property type="evidence" value="ECO:0007669"/>
    <property type="project" value="TreeGrafter"/>
</dbReference>
<sequence>MVHQQRRQRLDGMTHDDVTNSGALNQLTWAGLQPCPREALSCWGHNPADTPWSGLYPLHLSEVRAAGARLGGASRLPHCYWFTALRGVEPLPNKTDKLRFCEPVKSRILPGHTHHFELDLLLQQLNLLRFPRRREAMDLVYLVCLALSIGAWFASAERHSVYWNSSNPNFLWMSTQEVRINDYLDIICPHHTLMGVGCHRRHGRAPCAVHRREDYDAV</sequence>
<evidence type="ECO:0000256" key="2">
    <source>
        <dbReference type="ARBA" id="ARBA00022729"/>
    </source>
</evidence>
<accession>A0AAD3RJK8</accession>
<keyword evidence="11" id="KW-1185">Reference proteome</keyword>
<comment type="similarity">
    <text evidence="7">Belongs to the ephrin family.</text>
</comment>
<dbReference type="PANTHER" id="PTHR11304:SF19">
    <property type="entry name" value="EPHRIN-A1"/>
    <property type="match status" value="1"/>
</dbReference>